<dbReference type="EMBL" id="SKFG01000013">
    <property type="protein sequence ID" value="TCZ76303.1"/>
    <property type="molecule type" value="Genomic_DNA"/>
</dbReference>
<evidence type="ECO:0000256" key="3">
    <source>
        <dbReference type="SAM" id="MobiDB-lite"/>
    </source>
</evidence>
<evidence type="ECO:0000313" key="4">
    <source>
        <dbReference type="EMBL" id="TCZ76303.1"/>
    </source>
</evidence>
<feature type="compositionally biased region" description="Polar residues" evidence="3">
    <location>
        <begin position="650"/>
        <end position="668"/>
    </location>
</feature>
<dbReference type="RefSeq" id="WP_132418670.1">
    <property type="nucleotide sequence ID" value="NZ_SKFG01000013.1"/>
</dbReference>
<keyword evidence="2" id="KW-0175">Coiled coil</keyword>
<dbReference type="PANTHER" id="PTHR12558:SF13">
    <property type="entry name" value="CELL DIVISION CYCLE PROTEIN 27 HOMOLOG"/>
    <property type="match status" value="1"/>
</dbReference>
<feature type="coiled-coil region" evidence="2">
    <location>
        <begin position="77"/>
        <end position="104"/>
    </location>
</feature>
<feature type="repeat" description="TPR" evidence="1">
    <location>
        <begin position="482"/>
        <end position="515"/>
    </location>
</feature>
<feature type="repeat" description="TPR" evidence="1">
    <location>
        <begin position="550"/>
        <end position="583"/>
    </location>
</feature>
<feature type="region of interest" description="Disordered" evidence="3">
    <location>
        <begin position="650"/>
        <end position="676"/>
    </location>
</feature>
<name>A0A4R4EB07_9BACL</name>
<organism evidence="4 5">
    <name type="scientific">Paenibacillus albiflavus</name>
    <dbReference type="NCBI Taxonomy" id="2545760"/>
    <lineage>
        <taxon>Bacteria</taxon>
        <taxon>Bacillati</taxon>
        <taxon>Bacillota</taxon>
        <taxon>Bacilli</taxon>
        <taxon>Bacillales</taxon>
        <taxon>Paenibacillaceae</taxon>
        <taxon>Paenibacillus</taxon>
    </lineage>
</organism>
<dbReference type="Proteomes" id="UP000295418">
    <property type="component" value="Unassembled WGS sequence"/>
</dbReference>
<dbReference type="AlphaFoldDB" id="A0A4R4EB07"/>
<dbReference type="OrthoDB" id="2488002at2"/>
<evidence type="ECO:0000256" key="1">
    <source>
        <dbReference type="PROSITE-ProRule" id="PRU00339"/>
    </source>
</evidence>
<dbReference type="SMART" id="SM00028">
    <property type="entry name" value="TPR"/>
    <property type="match status" value="14"/>
</dbReference>
<keyword evidence="1" id="KW-0802">TPR repeat</keyword>
<evidence type="ECO:0000256" key="2">
    <source>
        <dbReference type="SAM" id="Coils"/>
    </source>
</evidence>
<sequence length="676" mass="79300">MRIIKKIYVKLGHRYFKKRQVEQAVKYYLKGESEIKEISQKLELAEALHNLNRPDEALIRISQIIDDTGAHSAYLRRANILRELDREEEALQDLDEALERNKDYYLPWYTRGITFRDLGRYEEAAYNLRESIKREDIDTVLTTYYELAMVYYDNRQYEEALDAMEQAFQLPGSDIPNYYLGMSHVLDCLDRVDEAITYLQKGIKIADEYESQPDHGLAMLVQRTNYSYSAFQSFRGRIRSTYSFRWDLANLYTQKQDFTSAIAAISEAIQLYPGTVDLYLRRGVFHRYAHNWQEAEEDFDHVLQLEPGLSRAYYEKYTLYREQHDEERALGVLLELDRKESDSPITCYRIADSYIRLGRYDEALKVNQRLLALEDDDHLNFIQQGEIYQELQQDDLALQAYTTALSLDNSADAYMKRSYIYYKQNKYDEAWLDLQQAASADPNLSETAYFFKASGYVLRGMSNWDAAIDAFTKAIERNQHDAALYEERAECYIELGNYEQATEDCTLGLEQDPSSDSLYNLRSYTYYSMDQYDKAQIDAEQYIRLQPERSNGYYHLGLIHYQLSQEELALKMFNRVLTINAFHHASYLYKAYIYFNRIEFSECIECLVQWALYLDPDKSLESKLTLLRDLNGLNETVLGAAETKLSRMYGTSSTTMNPESDTWKQMPNTGKGYTLH</sequence>
<dbReference type="PROSITE" id="PS50005">
    <property type="entry name" value="TPR"/>
    <property type="match status" value="8"/>
</dbReference>
<feature type="repeat" description="TPR" evidence="1">
    <location>
        <begin position="242"/>
        <end position="275"/>
    </location>
</feature>
<comment type="caution">
    <text evidence="4">The sequence shown here is derived from an EMBL/GenBank/DDBJ whole genome shotgun (WGS) entry which is preliminary data.</text>
</comment>
<protein>
    <submittedName>
        <fullName evidence="4">Tetratricopeptide repeat protein</fullName>
    </submittedName>
</protein>
<dbReference type="Pfam" id="PF14559">
    <property type="entry name" value="TPR_19"/>
    <property type="match status" value="1"/>
</dbReference>
<gene>
    <name evidence="4" type="ORF">E0485_13950</name>
</gene>
<keyword evidence="5" id="KW-1185">Reference proteome</keyword>
<dbReference type="Pfam" id="PF13181">
    <property type="entry name" value="TPR_8"/>
    <property type="match status" value="1"/>
</dbReference>
<dbReference type="PANTHER" id="PTHR12558">
    <property type="entry name" value="CELL DIVISION CYCLE 16,23,27"/>
    <property type="match status" value="1"/>
</dbReference>
<feature type="repeat" description="TPR" evidence="1">
    <location>
        <begin position="344"/>
        <end position="377"/>
    </location>
</feature>
<dbReference type="SUPFAM" id="SSF48452">
    <property type="entry name" value="TPR-like"/>
    <property type="match status" value="2"/>
</dbReference>
<feature type="repeat" description="TPR" evidence="1">
    <location>
        <begin position="276"/>
        <end position="309"/>
    </location>
</feature>
<dbReference type="InterPro" id="IPR019734">
    <property type="entry name" value="TPR_rpt"/>
</dbReference>
<dbReference type="Gene3D" id="1.25.40.10">
    <property type="entry name" value="Tetratricopeptide repeat domain"/>
    <property type="match status" value="5"/>
</dbReference>
<dbReference type="Pfam" id="PF13432">
    <property type="entry name" value="TPR_16"/>
    <property type="match status" value="3"/>
</dbReference>
<proteinExistence type="predicted"/>
<dbReference type="InterPro" id="IPR011990">
    <property type="entry name" value="TPR-like_helical_dom_sf"/>
</dbReference>
<dbReference type="Pfam" id="PF13374">
    <property type="entry name" value="TPR_10"/>
    <property type="match status" value="1"/>
</dbReference>
<evidence type="ECO:0000313" key="5">
    <source>
        <dbReference type="Proteomes" id="UP000295418"/>
    </source>
</evidence>
<accession>A0A4R4EB07</accession>
<reference evidence="4 5" key="1">
    <citation type="submission" date="2019-03" db="EMBL/GenBank/DDBJ databases">
        <authorList>
            <person name="Kim M.K.M."/>
        </authorList>
    </citation>
    <scope>NUCLEOTIDE SEQUENCE [LARGE SCALE GENOMIC DNA]</scope>
    <source>
        <strain evidence="4 5">18JY21-1</strain>
    </source>
</reference>
<feature type="repeat" description="TPR" evidence="1">
    <location>
        <begin position="411"/>
        <end position="444"/>
    </location>
</feature>
<feature type="repeat" description="TPR" evidence="1">
    <location>
        <begin position="141"/>
        <end position="174"/>
    </location>
</feature>
<feature type="repeat" description="TPR" evidence="1">
    <location>
        <begin position="448"/>
        <end position="481"/>
    </location>
</feature>
<dbReference type="Pfam" id="PF13176">
    <property type="entry name" value="TPR_7"/>
    <property type="match status" value="1"/>
</dbReference>